<reference evidence="2 3" key="1">
    <citation type="journal article" date="2019" name="Int. J. Syst. Evol. Microbiol.">
        <title>The Global Catalogue of Microorganisms (GCM) 10K type strain sequencing project: providing services to taxonomists for standard genome sequencing and annotation.</title>
        <authorList>
            <consortium name="The Broad Institute Genomics Platform"/>
            <consortium name="The Broad Institute Genome Sequencing Center for Infectious Disease"/>
            <person name="Wu L."/>
            <person name="Ma J."/>
        </authorList>
    </citation>
    <scope>NUCLEOTIDE SEQUENCE [LARGE SCALE GENOMIC DNA]</scope>
    <source>
        <strain evidence="2 3">JCM 8201</strain>
    </source>
</reference>
<dbReference type="Proteomes" id="UP001501842">
    <property type="component" value="Unassembled WGS sequence"/>
</dbReference>
<gene>
    <name evidence="2" type="ORF">GCM10010439_37110</name>
</gene>
<evidence type="ECO:0000259" key="1">
    <source>
        <dbReference type="Pfam" id="PF12680"/>
    </source>
</evidence>
<accession>A0ABN3UAY5</accession>
<dbReference type="InterPro" id="IPR037401">
    <property type="entry name" value="SnoaL-like"/>
</dbReference>
<dbReference type="EMBL" id="BAAATZ010000013">
    <property type="protein sequence ID" value="GAA2728575.1"/>
    <property type="molecule type" value="Genomic_DNA"/>
</dbReference>
<proteinExistence type="predicted"/>
<dbReference type="SUPFAM" id="SSF54427">
    <property type="entry name" value="NTF2-like"/>
    <property type="match status" value="1"/>
</dbReference>
<dbReference type="InterPro" id="IPR032710">
    <property type="entry name" value="NTF2-like_dom_sf"/>
</dbReference>
<evidence type="ECO:0000313" key="2">
    <source>
        <dbReference type="EMBL" id="GAA2728575.1"/>
    </source>
</evidence>
<evidence type="ECO:0000313" key="3">
    <source>
        <dbReference type="Proteomes" id="UP001501842"/>
    </source>
</evidence>
<comment type="caution">
    <text evidence="2">The sequence shown here is derived from an EMBL/GenBank/DDBJ whole genome shotgun (WGS) entry which is preliminary data.</text>
</comment>
<feature type="domain" description="SnoaL-like" evidence="1">
    <location>
        <begin position="12"/>
        <end position="119"/>
    </location>
</feature>
<organism evidence="2 3">
    <name type="scientific">Actinocorallia aurantiaca</name>
    <dbReference type="NCBI Taxonomy" id="46204"/>
    <lineage>
        <taxon>Bacteria</taxon>
        <taxon>Bacillati</taxon>
        <taxon>Actinomycetota</taxon>
        <taxon>Actinomycetes</taxon>
        <taxon>Streptosporangiales</taxon>
        <taxon>Thermomonosporaceae</taxon>
        <taxon>Actinocorallia</taxon>
    </lineage>
</organism>
<keyword evidence="3" id="KW-1185">Reference proteome</keyword>
<sequence>MTTPSWREGFLTAYTEARRSGDVTALSGLLADDLRLQDPQLPGGTGSKADLLKLIGDLAAACTRLDITPHGPVCASSDGSVFTQRWFIEAEPAGDAPDGPGRVHAETFESFTCADGLITTVAIFVRDLTVGGLRPA</sequence>
<dbReference type="Gene3D" id="3.10.450.50">
    <property type="match status" value="1"/>
</dbReference>
<protein>
    <recommendedName>
        <fullName evidence="1">SnoaL-like domain-containing protein</fullName>
    </recommendedName>
</protein>
<name>A0ABN3UAY5_9ACTN</name>
<dbReference type="RefSeq" id="WP_344451730.1">
    <property type="nucleotide sequence ID" value="NZ_BAAATZ010000013.1"/>
</dbReference>
<dbReference type="Pfam" id="PF12680">
    <property type="entry name" value="SnoaL_2"/>
    <property type="match status" value="1"/>
</dbReference>